<feature type="compositionally biased region" description="Basic and acidic residues" evidence="1">
    <location>
        <begin position="301"/>
        <end position="325"/>
    </location>
</feature>
<feature type="region of interest" description="Disordered" evidence="1">
    <location>
        <begin position="182"/>
        <end position="209"/>
    </location>
</feature>
<evidence type="ECO:0000313" key="3">
    <source>
        <dbReference type="Proteomes" id="UP000265618"/>
    </source>
</evidence>
<protein>
    <submittedName>
        <fullName evidence="2">Uncharacterized protein</fullName>
    </submittedName>
</protein>
<accession>A0A391NN19</accession>
<dbReference type="Proteomes" id="UP000265618">
    <property type="component" value="Unassembled WGS sequence"/>
</dbReference>
<keyword evidence="3" id="KW-1185">Reference proteome</keyword>
<reference evidence="2 3" key="1">
    <citation type="journal article" date="2018" name="PLoS ONE">
        <title>The draft genome of Kipferlia bialata reveals reductive genome evolution in fornicate parasites.</title>
        <authorList>
            <person name="Tanifuji G."/>
            <person name="Takabayashi S."/>
            <person name="Kume K."/>
            <person name="Takagi M."/>
            <person name="Nakayama T."/>
            <person name="Kamikawa R."/>
            <person name="Inagaki Y."/>
            <person name="Hashimoto T."/>
        </authorList>
    </citation>
    <scope>NUCLEOTIDE SEQUENCE [LARGE SCALE GENOMIC DNA]</scope>
    <source>
        <strain evidence="2">NY0173</strain>
    </source>
</reference>
<feature type="compositionally biased region" description="Low complexity" evidence="1">
    <location>
        <begin position="411"/>
        <end position="423"/>
    </location>
</feature>
<feature type="region of interest" description="Disordered" evidence="1">
    <location>
        <begin position="507"/>
        <end position="689"/>
    </location>
</feature>
<feature type="compositionally biased region" description="Basic and acidic residues" evidence="1">
    <location>
        <begin position="675"/>
        <end position="689"/>
    </location>
</feature>
<comment type="caution">
    <text evidence="2">The sequence shown here is derived from an EMBL/GenBank/DDBJ whole genome shotgun (WGS) entry which is preliminary data.</text>
</comment>
<proteinExistence type="predicted"/>
<name>A0A391NN19_9EUKA</name>
<gene>
    <name evidence="2" type="ORF">KIPB_003498</name>
</gene>
<feature type="non-terminal residue" evidence="2">
    <location>
        <position position="1"/>
    </location>
</feature>
<organism evidence="2 3">
    <name type="scientific">Kipferlia bialata</name>
    <dbReference type="NCBI Taxonomy" id="797122"/>
    <lineage>
        <taxon>Eukaryota</taxon>
        <taxon>Metamonada</taxon>
        <taxon>Carpediemonas-like organisms</taxon>
        <taxon>Kipferlia</taxon>
    </lineage>
</organism>
<dbReference type="EMBL" id="BDIP01000675">
    <property type="protein sequence ID" value="GCA62430.1"/>
    <property type="molecule type" value="Genomic_DNA"/>
</dbReference>
<feature type="region of interest" description="Disordered" evidence="1">
    <location>
        <begin position="301"/>
        <end position="328"/>
    </location>
</feature>
<evidence type="ECO:0000313" key="2">
    <source>
        <dbReference type="EMBL" id="GCA62430.1"/>
    </source>
</evidence>
<dbReference type="AlphaFoldDB" id="A0A391NN19"/>
<feature type="region of interest" description="Disordered" evidence="1">
    <location>
        <begin position="389"/>
        <end position="425"/>
    </location>
</feature>
<sequence>LLRRWRRVVESTPYDTPESVGPTLATPSSVYTVINTVRQAPAVALPAPASPLLLGESIPTSLTKWHSQVLTLCFSMLSPFSEVNASSATPVSLCSVPDTPPSSLATDTPPHTSTINSHLDVLGKRLFRLTQKQIMAKCVTLALSVSDTDAESPTNPCLSFVNTQLAPDRVLGLVDTLLKQRQESGTETPAKGDTPMSSNAEGEGATSKSIVGHPSLSVAVQDALAVKGPLSPALTASLISGMEGANADGAPKNPTLSHVLADRIICAKARILLTGLSDAATRLKRVLSTYQAKVVQARRDALKAKGEGEGEGDKDGDTLPQKAEDGPTVLDMCRPLLDRMAEAEAALGGILGVGEKERETDRDLAGCVLSLSCDSAVCDKDRALCGGVERDTPGALPSVPKAPKAKRQARRSAAPSSSASGASLTGMLTVPELQAEEAKALELYQDTGGMAAPLYGVLFARQRLSVTRFVDTMITADPKHPPKTLPEGGSRMVTADAILFKESMGWEAPEDEGKGEEMSDSISEISGPEPEPEMEAEAEVTKGCVDAEEAQPPTEAVPDTDDSTKGDTVMTVDAPSLVDPTLSAPDSVCISPMAEPPVSAPVEEEKMGEESPISEPEAPPLATDSVKAETEASDAPLPTETAPSTGDGPTPDSPFMPSPSDESKALCDDPSSPSDESKALDEVHMGGQM</sequence>
<evidence type="ECO:0000256" key="1">
    <source>
        <dbReference type="SAM" id="MobiDB-lite"/>
    </source>
</evidence>